<reference evidence="2" key="1">
    <citation type="journal article" date="2019" name="Sci. Rep.">
        <title>Draft genome of Tanacetum cinerariifolium, the natural source of mosquito coil.</title>
        <authorList>
            <person name="Yamashiro T."/>
            <person name="Shiraishi A."/>
            <person name="Satake H."/>
            <person name="Nakayama K."/>
        </authorList>
    </citation>
    <scope>NUCLEOTIDE SEQUENCE</scope>
</reference>
<protein>
    <submittedName>
        <fullName evidence="2">Retrotransposon protein, putative, Ty1-copia subclass</fullName>
    </submittedName>
</protein>
<proteinExistence type="predicted"/>
<dbReference type="InterPro" id="IPR013103">
    <property type="entry name" value="RVT_2"/>
</dbReference>
<dbReference type="Pfam" id="PF07727">
    <property type="entry name" value="RVT_2"/>
    <property type="match status" value="2"/>
</dbReference>
<feature type="domain" description="Reverse transcriptase Ty1/copia-type" evidence="1">
    <location>
        <begin position="85"/>
        <end position="148"/>
    </location>
</feature>
<comment type="caution">
    <text evidence="2">The sequence shown here is derived from an EMBL/GenBank/DDBJ whole genome shotgun (WGS) entry which is preliminary data.</text>
</comment>
<organism evidence="2">
    <name type="scientific">Tanacetum cinerariifolium</name>
    <name type="common">Dalmatian daisy</name>
    <name type="synonym">Chrysanthemum cinerariifolium</name>
    <dbReference type="NCBI Taxonomy" id="118510"/>
    <lineage>
        <taxon>Eukaryota</taxon>
        <taxon>Viridiplantae</taxon>
        <taxon>Streptophyta</taxon>
        <taxon>Embryophyta</taxon>
        <taxon>Tracheophyta</taxon>
        <taxon>Spermatophyta</taxon>
        <taxon>Magnoliopsida</taxon>
        <taxon>eudicotyledons</taxon>
        <taxon>Gunneridae</taxon>
        <taxon>Pentapetalae</taxon>
        <taxon>asterids</taxon>
        <taxon>campanulids</taxon>
        <taxon>Asterales</taxon>
        <taxon>Asteraceae</taxon>
        <taxon>Asteroideae</taxon>
        <taxon>Anthemideae</taxon>
        <taxon>Anthemidinae</taxon>
        <taxon>Tanacetum</taxon>
    </lineage>
</organism>
<accession>A0A699Q9P8</accession>
<feature type="domain" description="Reverse transcriptase Ty1/copia-type" evidence="1">
    <location>
        <begin position="24"/>
        <end position="83"/>
    </location>
</feature>
<dbReference type="SUPFAM" id="SSF56672">
    <property type="entry name" value="DNA/RNA polymerases"/>
    <property type="match status" value="1"/>
</dbReference>
<sequence length="149" mass="17103">MARAYSQIYNGKSRHLDKKRELTYTYAPVARISTIRLLLALAAIHDLVIHQMNVISAFLNDDLDEKIYMKQPERFVMLGCESKLTSVYSKFDASGKGEIICLFVDDMLIFGTDQDQVNKTKEFLSSKFDIKDLGESEMILGIRVKREKN</sequence>
<dbReference type="AlphaFoldDB" id="A0A699Q9P8"/>
<evidence type="ECO:0000313" key="2">
    <source>
        <dbReference type="EMBL" id="GFC63018.1"/>
    </source>
</evidence>
<feature type="non-terminal residue" evidence="2">
    <location>
        <position position="149"/>
    </location>
</feature>
<evidence type="ECO:0000259" key="1">
    <source>
        <dbReference type="Pfam" id="PF07727"/>
    </source>
</evidence>
<name>A0A699Q9P8_TANCI</name>
<dbReference type="InterPro" id="IPR043502">
    <property type="entry name" value="DNA/RNA_pol_sf"/>
</dbReference>
<dbReference type="EMBL" id="BKCJ010996194">
    <property type="protein sequence ID" value="GFC63018.1"/>
    <property type="molecule type" value="Genomic_DNA"/>
</dbReference>
<gene>
    <name evidence="2" type="ORF">Tci_834988</name>
</gene>